<dbReference type="SUPFAM" id="SSF49764">
    <property type="entry name" value="HSP20-like chaperones"/>
    <property type="match status" value="1"/>
</dbReference>
<feature type="domain" description="SHSP" evidence="4">
    <location>
        <begin position="83"/>
        <end position="182"/>
    </location>
</feature>
<name>A0A5N5JAV2_9ROSI</name>
<dbReference type="Pfam" id="PF00011">
    <property type="entry name" value="HSP20"/>
    <property type="match status" value="1"/>
</dbReference>
<keyword evidence="1" id="KW-0346">Stress response</keyword>
<comment type="similarity">
    <text evidence="2 3">Belongs to the small heat shock protein (HSP20) family.</text>
</comment>
<keyword evidence="6" id="KW-1185">Reference proteome</keyword>
<dbReference type="PROSITE" id="PS01031">
    <property type="entry name" value="SHSP"/>
    <property type="match status" value="1"/>
</dbReference>
<dbReference type="InterPro" id="IPR031107">
    <property type="entry name" value="Small_HSP"/>
</dbReference>
<protein>
    <recommendedName>
        <fullName evidence="4">SHSP domain-containing protein</fullName>
    </recommendedName>
</protein>
<evidence type="ECO:0000313" key="6">
    <source>
        <dbReference type="Proteomes" id="UP000326939"/>
    </source>
</evidence>
<sequence length="183" mass="20944">MFQKVPSTLHSARLYHNPPFPASIRSQFKHQKTMSIVPIGNQDGTITNSTSLDTWDPEDFFTSLDLWDPFQNFPFPPLLSTHFPAFSRQTQVNWRETSGAHVFRAVYPGFGREDVLVYIDDENMLHISTEDGEFMSQFKLPDNARRDRIKADMVNGVLAVTIPRQEVASYRPPVRVVEIEGSD</sequence>
<accession>A0A5N5JAV2</accession>
<evidence type="ECO:0000256" key="1">
    <source>
        <dbReference type="ARBA" id="ARBA00023016"/>
    </source>
</evidence>
<dbReference type="InterPro" id="IPR008978">
    <property type="entry name" value="HSP20-like_chaperone"/>
</dbReference>
<dbReference type="AlphaFoldDB" id="A0A5N5JAV2"/>
<comment type="caution">
    <text evidence="5">The sequence shown here is derived from an EMBL/GenBank/DDBJ whole genome shotgun (WGS) entry which is preliminary data.</text>
</comment>
<evidence type="ECO:0000313" key="5">
    <source>
        <dbReference type="EMBL" id="KAB5514725.1"/>
    </source>
</evidence>
<reference evidence="6" key="1">
    <citation type="journal article" date="2019" name="Gigascience">
        <title>De novo genome assembly of the endangered Acer yangbiense, a plant species with extremely small populations endemic to Yunnan Province, China.</title>
        <authorList>
            <person name="Yang J."/>
            <person name="Wariss H.M."/>
            <person name="Tao L."/>
            <person name="Zhang R."/>
            <person name="Yun Q."/>
            <person name="Hollingsworth P."/>
            <person name="Dao Z."/>
            <person name="Luo G."/>
            <person name="Guo H."/>
            <person name="Ma Y."/>
            <person name="Sun W."/>
        </authorList>
    </citation>
    <scope>NUCLEOTIDE SEQUENCE [LARGE SCALE GENOMIC DNA]</scope>
    <source>
        <strain evidence="6">cv. br00</strain>
    </source>
</reference>
<evidence type="ECO:0000256" key="2">
    <source>
        <dbReference type="PROSITE-ProRule" id="PRU00285"/>
    </source>
</evidence>
<dbReference type="EMBL" id="VDCV01000018">
    <property type="protein sequence ID" value="KAB5514725.1"/>
    <property type="molecule type" value="Genomic_DNA"/>
</dbReference>
<evidence type="ECO:0000259" key="4">
    <source>
        <dbReference type="PROSITE" id="PS01031"/>
    </source>
</evidence>
<dbReference type="InterPro" id="IPR002068">
    <property type="entry name" value="A-crystallin/Hsp20_dom"/>
</dbReference>
<organism evidence="5 6">
    <name type="scientific">Salix brachista</name>
    <dbReference type="NCBI Taxonomy" id="2182728"/>
    <lineage>
        <taxon>Eukaryota</taxon>
        <taxon>Viridiplantae</taxon>
        <taxon>Streptophyta</taxon>
        <taxon>Embryophyta</taxon>
        <taxon>Tracheophyta</taxon>
        <taxon>Spermatophyta</taxon>
        <taxon>Magnoliopsida</taxon>
        <taxon>eudicotyledons</taxon>
        <taxon>Gunneridae</taxon>
        <taxon>Pentapetalae</taxon>
        <taxon>rosids</taxon>
        <taxon>fabids</taxon>
        <taxon>Malpighiales</taxon>
        <taxon>Salicaceae</taxon>
        <taxon>Saliceae</taxon>
        <taxon>Salix</taxon>
    </lineage>
</organism>
<proteinExistence type="inferred from homology"/>
<evidence type="ECO:0000256" key="3">
    <source>
        <dbReference type="RuleBase" id="RU003616"/>
    </source>
</evidence>
<dbReference type="Proteomes" id="UP000326939">
    <property type="component" value="Chromosome 18"/>
</dbReference>
<dbReference type="PANTHER" id="PTHR11527">
    <property type="entry name" value="HEAT-SHOCK PROTEIN 20 FAMILY MEMBER"/>
    <property type="match status" value="1"/>
</dbReference>
<gene>
    <name evidence="5" type="ORF">DKX38_028631</name>
</gene>
<dbReference type="Gene3D" id="2.60.40.790">
    <property type="match status" value="1"/>
</dbReference>